<evidence type="ECO:0000256" key="1">
    <source>
        <dbReference type="ARBA" id="ARBA00004429"/>
    </source>
</evidence>
<dbReference type="InterPro" id="IPR018076">
    <property type="entry name" value="T2SS_GspF_dom"/>
</dbReference>
<sequence>MPIYKFKAKNFKGEEMEAEREAVDEFSLARDLKKEGYTVFDFEEKGKKKKKFGFGLSSISLGRVSLSEKMIFTRNLAVMLKAGLPVSKALGVLERQAKNKKFQQIIGDVLNDITKGENLSESMASHSGVFSKLYVSMVKAGEKGGNLAESLKLMAGQMEKDYALKRKVKGAMIYPAIVICAMVGIGILMLIYVVPTLISTFEELGVELPLSTRLIVWLSKSLITNSIFLLAAAVFLFLAVWLIGRRPAVRRIKEKLFLHIPVISGLIKKINSARAARTLSSLISSGVEIIESLDITKDVLQNSLYKDVLTDAKISIQKGEPVANAFKKEGSVFPPLLGEMMSVGEETGELSNMLLELAVFYEEEVGQATKDMAAIIEPVLMIIIGFFVGFFAISMIKPMYSMMEGL</sequence>
<reference evidence="11" key="1">
    <citation type="submission" date="2017-09" db="EMBL/GenBank/DDBJ databases">
        <title>Depth-based differentiation of microbial function through sediment-hosted aquifers and enrichment of novel symbionts in the deep terrestrial subsurface.</title>
        <authorList>
            <person name="Probst A.J."/>
            <person name="Ladd B."/>
            <person name="Jarett J.K."/>
            <person name="Geller-Mcgrath D.E."/>
            <person name="Sieber C.M.K."/>
            <person name="Emerson J.B."/>
            <person name="Anantharaman K."/>
            <person name="Thomas B.C."/>
            <person name="Malmstrom R."/>
            <person name="Stieglmeier M."/>
            <person name="Klingl A."/>
            <person name="Woyke T."/>
            <person name="Ryan C.M."/>
            <person name="Banfield J.F."/>
        </authorList>
    </citation>
    <scope>NUCLEOTIDE SEQUENCE [LARGE SCALE GENOMIC DNA]</scope>
</reference>
<dbReference type="PANTHER" id="PTHR30012:SF0">
    <property type="entry name" value="TYPE II SECRETION SYSTEM PROTEIN F-RELATED"/>
    <property type="match status" value="1"/>
</dbReference>
<dbReference type="Proteomes" id="UP000230603">
    <property type="component" value="Unassembled WGS sequence"/>
</dbReference>
<evidence type="ECO:0000256" key="6">
    <source>
        <dbReference type="ARBA" id="ARBA00022989"/>
    </source>
</evidence>
<dbReference type="AlphaFoldDB" id="A0A2M8L8V9"/>
<evidence type="ECO:0000259" key="9">
    <source>
        <dbReference type="Pfam" id="PF00482"/>
    </source>
</evidence>
<dbReference type="EMBL" id="PFEP01000029">
    <property type="protein sequence ID" value="PJE73025.1"/>
    <property type="molecule type" value="Genomic_DNA"/>
</dbReference>
<comment type="subcellular location">
    <subcellularLocation>
        <location evidence="1">Cell inner membrane</location>
        <topology evidence="1">Multi-pass membrane protein</topology>
    </subcellularLocation>
</comment>
<dbReference type="PRINTS" id="PR00812">
    <property type="entry name" value="BCTERIALGSPF"/>
</dbReference>
<feature type="transmembrane region" description="Helical" evidence="8">
    <location>
        <begin position="172"/>
        <end position="194"/>
    </location>
</feature>
<evidence type="ECO:0000256" key="4">
    <source>
        <dbReference type="ARBA" id="ARBA00022519"/>
    </source>
</evidence>
<feature type="domain" description="Type II secretion system protein GspF" evidence="9">
    <location>
        <begin position="276"/>
        <end position="396"/>
    </location>
</feature>
<organism evidence="10 11">
    <name type="scientific">Candidatus Tagabacteria bacterium CG10_big_fil_rev_8_21_14_0_10_40_13</name>
    <dbReference type="NCBI Taxonomy" id="1975022"/>
    <lineage>
        <taxon>Bacteria</taxon>
        <taxon>Candidatus Tagaibacteriota</taxon>
    </lineage>
</organism>
<evidence type="ECO:0000256" key="2">
    <source>
        <dbReference type="ARBA" id="ARBA00005745"/>
    </source>
</evidence>
<comment type="caution">
    <text evidence="10">The sequence shown here is derived from an EMBL/GenBank/DDBJ whole genome shotgun (WGS) entry which is preliminary data.</text>
</comment>
<evidence type="ECO:0000256" key="8">
    <source>
        <dbReference type="SAM" id="Phobius"/>
    </source>
</evidence>
<keyword evidence="5 8" id="KW-0812">Transmembrane</keyword>
<name>A0A2M8L8V9_9BACT</name>
<keyword evidence="7 8" id="KW-0472">Membrane</keyword>
<feature type="transmembrane region" description="Helical" evidence="8">
    <location>
        <begin position="379"/>
        <end position="400"/>
    </location>
</feature>
<dbReference type="PANTHER" id="PTHR30012">
    <property type="entry name" value="GENERAL SECRETION PATHWAY PROTEIN"/>
    <property type="match status" value="1"/>
</dbReference>
<keyword evidence="4" id="KW-0997">Cell inner membrane</keyword>
<feature type="domain" description="Type II secretion system protein GspF" evidence="9">
    <location>
        <begin position="72"/>
        <end position="195"/>
    </location>
</feature>
<feature type="transmembrane region" description="Helical" evidence="8">
    <location>
        <begin position="214"/>
        <end position="243"/>
    </location>
</feature>
<dbReference type="Gene3D" id="1.20.81.30">
    <property type="entry name" value="Type II secretion system (T2SS), domain F"/>
    <property type="match status" value="2"/>
</dbReference>
<comment type="similarity">
    <text evidence="2">Belongs to the GSP F family.</text>
</comment>
<dbReference type="InterPro" id="IPR042094">
    <property type="entry name" value="T2SS_GspF_sf"/>
</dbReference>
<keyword evidence="6 8" id="KW-1133">Transmembrane helix</keyword>
<protein>
    <recommendedName>
        <fullName evidence="9">Type II secretion system protein GspF domain-containing protein</fullName>
    </recommendedName>
</protein>
<gene>
    <name evidence="10" type="ORF">COV00_02040</name>
</gene>
<evidence type="ECO:0000256" key="5">
    <source>
        <dbReference type="ARBA" id="ARBA00022692"/>
    </source>
</evidence>
<proteinExistence type="inferred from homology"/>
<accession>A0A2M8L8V9</accession>
<dbReference type="FunFam" id="1.20.81.30:FF:000001">
    <property type="entry name" value="Type II secretion system protein F"/>
    <property type="match status" value="2"/>
</dbReference>
<dbReference type="GO" id="GO:0005886">
    <property type="term" value="C:plasma membrane"/>
    <property type="evidence" value="ECO:0007669"/>
    <property type="project" value="UniProtKB-SubCell"/>
</dbReference>
<evidence type="ECO:0000313" key="10">
    <source>
        <dbReference type="EMBL" id="PJE73025.1"/>
    </source>
</evidence>
<evidence type="ECO:0000256" key="3">
    <source>
        <dbReference type="ARBA" id="ARBA00022475"/>
    </source>
</evidence>
<dbReference type="InterPro" id="IPR003004">
    <property type="entry name" value="GspF/PilC"/>
</dbReference>
<evidence type="ECO:0000313" key="11">
    <source>
        <dbReference type="Proteomes" id="UP000230603"/>
    </source>
</evidence>
<dbReference type="Pfam" id="PF00482">
    <property type="entry name" value="T2SSF"/>
    <property type="match status" value="2"/>
</dbReference>
<keyword evidence="3" id="KW-1003">Cell membrane</keyword>
<evidence type="ECO:0000256" key="7">
    <source>
        <dbReference type="ARBA" id="ARBA00023136"/>
    </source>
</evidence>